<name>A0A016WFG5_9BILA</name>
<proteinExistence type="predicted"/>
<protein>
    <submittedName>
        <fullName evidence="1">Uncharacterized protein</fullName>
    </submittedName>
</protein>
<keyword evidence="2" id="KW-1185">Reference proteome</keyword>
<dbReference type="AlphaFoldDB" id="A0A016WFG5"/>
<dbReference type="Proteomes" id="UP000024635">
    <property type="component" value="Unassembled WGS sequence"/>
</dbReference>
<dbReference type="EMBL" id="JARK01000350">
    <property type="protein sequence ID" value="EYC38017.1"/>
    <property type="molecule type" value="Genomic_DNA"/>
</dbReference>
<accession>A0A016WFG5</accession>
<comment type="caution">
    <text evidence="1">The sequence shown here is derived from an EMBL/GenBank/DDBJ whole genome shotgun (WGS) entry which is preliminary data.</text>
</comment>
<reference evidence="2" key="1">
    <citation type="journal article" date="2015" name="Nat. Genet.">
        <title>The genome and transcriptome of the zoonotic hookworm Ancylostoma ceylanicum identify infection-specific gene families.</title>
        <authorList>
            <person name="Schwarz E.M."/>
            <person name="Hu Y."/>
            <person name="Antoshechkin I."/>
            <person name="Miller M.M."/>
            <person name="Sternberg P.W."/>
            <person name="Aroian R.V."/>
        </authorList>
    </citation>
    <scope>NUCLEOTIDE SEQUENCE</scope>
    <source>
        <strain evidence="2">HY135</strain>
    </source>
</reference>
<sequence length="113" mass="12202">MDIQQQLTISNGKLPHCPLSEKVCAVSRRELPTCSQQMCIAGAPNFSRLGDAPSWEKWGEHYQLGGGMHTALVLGHSGTFLSPHSTSLLTMTTVIGTSRQDCAGQRKCSKTNS</sequence>
<gene>
    <name evidence="1" type="primary">Acey_s0750.g2046</name>
    <name evidence="1" type="ORF">Y032_0750g2046</name>
</gene>
<evidence type="ECO:0000313" key="1">
    <source>
        <dbReference type="EMBL" id="EYC38017.1"/>
    </source>
</evidence>
<evidence type="ECO:0000313" key="2">
    <source>
        <dbReference type="Proteomes" id="UP000024635"/>
    </source>
</evidence>
<organism evidence="1 2">
    <name type="scientific">Ancylostoma ceylanicum</name>
    <dbReference type="NCBI Taxonomy" id="53326"/>
    <lineage>
        <taxon>Eukaryota</taxon>
        <taxon>Metazoa</taxon>
        <taxon>Ecdysozoa</taxon>
        <taxon>Nematoda</taxon>
        <taxon>Chromadorea</taxon>
        <taxon>Rhabditida</taxon>
        <taxon>Rhabditina</taxon>
        <taxon>Rhabditomorpha</taxon>
        <taxon>Strongyloidea</taxon>
        <taxon>Ancylostomatidae</taxon>
        <taxon>Ancylostomatinae</taxon>
        <taxon>Ancylostoma</taxon>
    </lineage>
</organism>